<keyword evidence="3" id="KW-1185">Reference proteome</keyword>
<gene>
    <name evidence="2" type="ORF">IDM40_03080</name>
</gene>
<dbReference type="CDD" id="cd00093">
    <property type="entry name" value="HTH_XRE"/>
    <property type="match status" value="1"/>
</dbReference>
<evidence type="ECO:0000259" key="1">
    <source>
        <dbReference type="PROSITE" id="PS50943"/>
    </source>
</evidence>
<dbReference type="Gene3D" id="1.10.260.40">
    <property type="entry name" value="lambda repressor-like DNA-binding domains"/>
    <property type="match status" value="1"/>
</dbReference>
<reference evidence="2 3" key="1">
    <citation type="submission" date="2020-09" db="EMBL/GenBank/DDBJ databases">
        <title>Diversity and distribution of actinomycetes associated with coral in the coast of Hainan.</title>
        <authorList>
            <person name="Li F."/>
        </authorList>
    </citation>
    <scope>NUCLEOTIDE SEQUENCE [LARGE SCALE GENOMIC DNA]</scope>
    <source>
        <strain evidence="2 3">HNM0947</strain>
    </source>
</reference>
<dbReference type="Pfam" id="PF13560">
    <property type="entry name" value="HTH_31"/>
    <property type="match status" value="1"/>
</dbReference>
<dbReference type="SMART" id="SM00530">
    <property type="entry name" value="HTH_XRE"/>
    <property type="match status" value="1"/>
</dbReference>
<dbReference type="EMBL" id="JADBGI010000002">
    <property type="protein sequence ID" value="MBE2997694.1"/>
    <property type="molecule type" value="Genomic_DNA"/>
</dbReference>
<dbReference type="InterPro" id="IPR010982">
    <property type="entry name" value="Lambda_DNA-bd_dom_sf"/>
</dbReference>
<protein>
    <submittedName>
        <fullName evidence="2">Helix-turn-helix domain-containing protein</fullName>
    </submittedName>
</protein>
<evidence type="ECO:0000313" key="3">
    <source>
        <dbReference type="Proteomes" id="UP000806528"/>
    </source>
</evidence>
<dbReference type="RefSeq" id="WP_193120342.1">
    <property type="nucleotide sequence ID" value="NZ_JADBGI010000002.1"/>
</dbReference>
<accession>A0ABR9P1H4</accession>
<dbReference type="InterPro" id="IPR043917">
    <property type="entry name" value="DUF5753"/>
</dbReference>
<dbReference type="SUPFAM" id="SSF47413">
    <property type="entry name" value="lambda repressor-like DNA-binding domains"/>
    <property type="match status" value="1"/>
</dbReference>
<name>A0ABR9P1H4_9ACTN</name>
<dbReference type="InterPro" id="IPR001387">
    <property type="entry name" value="Cro/C1-type_HTH"/>
</dbReference>
<dbReference type="Proteomes" id="UP000806528">
    <property type="component" value="Unassembled WGS sequence"/>
</dbReference>
<sequence>MNHPISPTVRRRRLARELRRLREGHGLKLSTAAKDASVPQSTLSNIEAAEARRIKPRDIDALADLYGSSDAQRAALQELAQESKEKGWWSKYKDVFGGNALPDFEVEASMIRMYQCQVIPGLLQTPAYAEAVFRGGGAYTDDEVRRNVDARIQRQYTLSRHNPLHLWAVIDEAALHRRVSDPSVMREQLQHLINMAMRHNVNIQILPFRAGMHAALSGSFFLLDFPNELDPSIVYTETSTDSLFVQESASVQRYVTIFSNLNAAAHRPAESVGFLQETLESSEQHVD</sequence>
<comment type="caution">
    <text evidence="2">The sequence shown here is derived from an EMBL/GenBank/DDBJ whole genome shotgun (WGS) entry which is preliminary data.</text>
</comment>
<proteinExistence type="predicted"/>
<feature type="domain" description="HTH cro/C1-type" evidence="1">
    <location>
        <begin position="18"/>
        <end position="73"/>
    </location>
</feature>
<dbReference type="PROSITE" id="PS50943">
    <property type="entry name" value="HTH_CROC1"/>
    <property type="match status" value="1"/>
</dbReference>
<dbReference type="Pfam" id="PF19054">
    <property type="entry name" value="DUF5753"/>
    <property type="match status" value="1"/>
</dbReference>
<evidence type="ECO:0000313" key="2">
    <source>
        <dbReference type="EMBL" id="MBE2997694.1"/>
    </source>
</evidence>
<organism evidence="2 3">
    <name type="scientific">Nocardiopsis coralli</name>
    <dbReference type="NCBI Taxonomy" id="2772213"/>
    <lineage>
        <taxon>Bacteria</taxon>
        <taxon>Bacillati</taxon>
        <taxon>Actinomycetota</taxon>
        <taxon>Actinomycetes</taxon>
        <taxon>Streptosporangiales</taxon>
        <taxon>Nocardiopsidaceae</taxon>
        <taxon>Nocardiopsis</taxon>
    </lineage>
</organism>